<feature type="transmembrane region" description="Helical" evidence="1">
    <location>
        <begin position="20"/>
        <end position="38"/>
    </location>
</feature>
<evidence type="ECO:0000313" key="2">
    <source>
        <dbReference type="EMBL" id="GAL27040.1"/>
    </source>
</evidence>
<sequence>MVHIEMRNNSPSLLVAEKSIALPLSTHLVIIMSLFSPYR</sequence>
<keyword evidence="1" id="KW-1133">Transmembrane helix</keyword>
<organism evidence="2 3">
    <name type="scientific">Vibrio variabilis</name>
    <dbReference type="NCBI Taxonomy" id="990271"/>
    <lineage>
        <taxon>Bacteria</taxon>
        <taxon>Pseudomonadati</taxon>
        <taxon>Pseudomonadota</taxon>
        <taxon>Gammaproteobacteria</taxon>
        <taxon>Vibrionales</taxon>
        <taxon>Vibrionaceae</taxon>
        <taxon>Vibrio</taxon>
    </lineage>
</organism>
<comment type="caution">
    <text evidence="2">The sequence shown here is derived from an EMBL/GenBank/DDBJ whole genome shotgun (WGS) entry which is preliminary data.</text>
</comment>
<accession>A0ABQ0JE67</accession>
<keyword evidence="3" id="KW-1185">Reference proteome</keyword>
<protein>
    <submittedName>
        <fullName evidence="2">Uncharacterized protein</fullName>
    </submittedName>
</protein>
<keyword evidence="1" id="KW-0472">Membrane</keyword>
<evidence type="ECO:0000313" key="3">
    <source>
        <dbReference type="Proteomes" id="UP000029223"/>
    </source>
</evidence>
<name>A0ABQ0JE67_9VIBR</name>
<keyword evidence="1" id="KW-0812">Transmembrane</keyword>
<gene>
    <name evidence="2" type="ORF">JCM19239_4383</name>
</gene>
<dbReference type="Proteomes" id="UP000029223">
    <property type="component" value="Unassembled WGS sequence"/>
</dbReference>
<proteinExistence type="predicted"/>
<dbReference type="EMBL" id="BBMS01000024">
    <property type="protein sequence ID" value="GAL27040.1"/>
    <property type="molecule type" value="Genomic_DNA"/>
</dbReference>
<evidence type="ECO:0000256" key="1">
    <source>
        <dbReference type="SAM" id="Phobius"/>
    </source>
</evidence>
<reference evidence="3" key="1">
    <citation type="submission" date="2014-09" db="EMBL/GenBank/DDBJ databases">
        <title>Vibrio variabilis JCM 19239. (C206) whole genome shotgun sequence.</title>
        <authorList>
            <person name="Sawabe T."/>
            <person name="Meirelles P."/>
            <person name="Nakanishi M."/>
            <person name="Sayaka M."/>
            <person name="Hattori M."/>
            <person name="Ohkuma M."/>
        </authorList>
    </citation>
    <scope>NUCLEOTIDE SEQUENCE [LARGE SCALE GENOMIC DNA]</scope>
    <source>
        <strain evidence="3">JCM 19239</strain>
    </source>
</reference>